<evidence type="ECO:0000256" key="2">
    <source>
        <dbReference type="SAM" id="MobiDB-lite"/>
    </source>
</evidence>
<feature type="region of interest" description="Disordered" evidence="2">
    <location>
        <begin position="715"/>
        <end position="752"/>
    </location>
</feature>
<feature type="compositionally biased region" description="Low complexity" evidence="2">
    <location>
        <begin position="244"/>
        <end position="255"/>
    </location>
</feature>
<keyword evidence="1" id="KW-0238">DNA-binding</keyword>
<dbReference type="EMBL" id="GL377302">
    <property type="protein sequence ID" value="EFJ03202.1"/>
    <property type="molecule type" value="Genomic_DNA"/>
</dbReference>
<feature type="compositionally biased region" description="Low complexity" evidence="2">
    <location>
        <begin position="564"/>
        <end position="576"/>
    </location>
</feature>
<dbReference type="GO" id="GO:0003677">
    <property type="term" value="F:DNA binding"/>
    <property type="evidence" value="ECO:0007669"/>
    <property type="project" value="UniProtKB-UniRule"/>
</dbReference>
<feature type="compositionally biased region" description="Polar residues" evidence="2">
    <location>
        <begin position="962"/>
        <end position="974"/>
    </location>
</feature>
<feature type="compositionally biased region" description="Polar residues" evidence="2">
    <location>
        <begin position="7"/>
        <end position="16"/>
    </location>
</feature>
<dbReference type="Proteomes" id="UP000007431">
    <property type="component" value="Unassembled WGS sequence"/>
</dbReference>
<dbReference type="Pfam" id="PF00505">
    <property type="entry name" value="HMG_box"/>
    <property type="match status" value="1"/>
</dbReference>
<keyword evidence="1" id="KW-0539">Nucleus</keyword>
<dbReference type="OMA" id="TMHQKYN"/>
<feature type="compositionally biased region" description="Acidic residues" evidence="2">
    <location>
        <begin position="30"/>
        <end position="41"/>
    </location>
</feature>
<dbReference type="Gene3D" id="1.10.30.10">
    <property type="entry name" value="High mobility group box domain"/>
    <property type="match status" value="1"/>
</dbReference>
<feature type="compositionally biased region" description="Polar residues" evidence="2">
    <location>
        <begin position="501"/>
        <end position="541"/>
    </location>
</feature>
<dbReference type="InterPro" id="IPR036910">
    <property type="entry name" value="HMG_box_dom_sf"/>
</dbReference>
<evidence type="ECO:0000313" key="5">
    <source>
        <dbReference type="Proteomes" id="UP000007431"/>
    </source>
</evidence>
<dbReference type="InterPro" id="IPR009071">
    <property type="entry name" value="HMG_box_dom"/>
</dbReference>
<keyword evidence="5" id="KW-1185">Reference proteome</keyword>
<dbReference type="OrthoDB" id="6247875at2759"/>
<dbReference type="KEGG" id="scm:SCHCO_02498824"/>
<dbReference type="VEuPathDB" id="FungiDB:SCHCODRAFT_02498824"/>
<evidence type="ECO:0000256" key="1">
    <source>
        <dbReference type="PROSITE-ProRule" id="PRU00267"/>
    </source>
</evidence>
<organism evidence="5">
    <name type="scientific">Schizophyllum commune (strain H4-8 / FGSC 9210)</name>
    <name type="common">Split gill fungus</name>
    <dbReference type="NCBI Taxonomy" id="578458"/>
    <lineage>
        <taxon>Eukaryota</taxon>
        <taxon>Fungi</taxon>
        <taxon>Dikarya</taxon>
        <taxon>Basidiomycota</taxon>
        <taxon>Agaricomycotina</taxon>
        <taxon>Agaricomycetes</taxon>
        <taxon>Agaricomycetidae</taxon>
        <taxon>Agaricales</taxon>
        <taxon>Schizophyllaceae</taxon>
        <taxon>Schizophyllum</taxon>
    </lineage>
</organism>
<feature type="compositionally biased region" description="Low complexity" evidence="2">
    <location>
        <begin position="412"/>
        <end position="422"/>
    </location>
</feature>
<dbReference type="eggNOG" id="KOG0527">
    <property type="taxonomic scope" value="Eukaryota"/>
</dbReference>
<feature type="compositionally biased region" description="Polar residues" evidence="2">
    <location>
        <begin position="738"/>
        <end position="749"/>
    </location>
</feature>
<feature type="domain" description="HMG box" evidence="3">
    <location>
        <begin position="120"/>
        <end position="189"/>
    </location>
</feature>
<dbReference type="InParanoid" id="D8PS31"/>
<sequence length="1033" mass="111210">MSKETTARSPGESQDATRPLFSAQVSHQEDDGEDAPDEVDDGPPPLVDPPPSMTFTFNTDMTPYEGGLQQTAPFPTAFPSFTTASSGPPSGGELVSLYPNDAFIGGGRTNRRRAQDPDYIPRAPNAFILFRASFVRTHQLEAGSGGKKDRLGKLVGQAWRALPAHERKEWEVRAALAQEEHRRRYPDWRFKPQQIAAGLGQPSGPRPRKGRIKDGGGGNHDRGEGSSKDTAAASRSRTEESAAQEESQNASSSANVYEFPGPQILLDAPTGNIPSEEQPSALPSTSPSLNQQDARQTFPVPTTRQYLVPPPPSDAASGRVRSRSLATSTRSRSTPSRRGRGRSVDLSGVSRPVPQPPESPRKRSAKVAQLSTSDEHDPLRGRNAGVSPPRKRQDKGKGREASVSGGLFATVASSSEQQEQAQWDGPPSTPESSFSSPVLSEAAASTASTQPLQAPTQGPLNIRFFHDPRSASSPKKAPRDSSNDPYASSVPLHPIPFPTTAPRTPTMSPATTVLSPLTSPATSYASPVMQTAAVQESERNPFSTVPLTEMFKRASSAPPVEKGSSSSSSSSSSTSTRVPDFIARREEEEESDGDGGSSSGSTTPQNVVRAAPPGSAPISIPFGVGKVGQPGVGWDGTGPLFPFAASGGSLGGIGARPTHGRRETISLPVQRAPPIHQTPPVHQHEYSFASGVSSGHSSPHFAAVHAPIPASYAEGYQHHQQIQPTAQVENQPAARDASAQQNPQQNWAPLTTEGMGYDCSDWQARPLLLCRPRPQLIIAQPYHHQQPEDTGGISWTRAEGRQGVVAAIDAPKAQEKWPSEYEGETLQYPETMDWTTQDSPEPPPVMLPAPNEPAYGQHQQQPIEYPTYQSTGWAETGWTAHASREPAQAGYNPGVWPPQQTTWAQNTTWDQQQYYQQYTQSPYTHSQPSLLSQPQQSWTQPQHSPYMHAQHSPYAHPMHSPYAQTEHPSAQVSPLASPAMKSLPPTEQPRSNWGGGWAAESEDLSSNTAGMYPSGSGWSSYQGGWDAPSEERR</sequence>
<feature type="region of interest" description="Disordered" evidence="2">
    <location>
        <begin position="1"/>
        <end position="59"/>
    </location>
</feature>
<reference evidence="4 5" key="1">
    <citation type="journal article" date="2010" name="Nat. Biotechnol.">
        <title>Genome sequence of the model mushroom Schizophyllum commune.</title>
        <authorList>
            <person name="Ohm R.A."/>
            <person name="de Jong J.F."/>
            <person name="Lugones L.G."/>
            <person name="Aerts A."/>
            <person name="Kothe E."/>
            <person name="Stajich J.E."/>
            <person name="de Vries R.P."/>
            <person name="Record E."/>
            <person name="Levasseur A."/>
            <person name="Baker S.E."/>
            <person name="Bartholomew K.A."/>
            <person name="Coutinho P.M."/>
            <person name="Erdmann S."/>
            <person name="Fowler T.J."/>
            <person name="Gathman A.C."/>
            <person name="Lombard V."/>
            <person name="Henrissat B."/>
            <person name="Knabe N."/>
            <person name="Kuees U."/>
            <person name="Lilly W.W."/>
            <person name="Lindquist E."/>
            <person name="Lucas S."/>
            <person name="Magnuson J.K."/>
            <person name="Piumi F."/>
            <person name="Raudaskoski M."/>
            <person name="Salamov A."/>
            <person name="Schmutz J."/>
            <person name="Schwarze F.W.M.R."/>
            <person name="vanKuyk P.A."/>
            <person name="Horton J.S."/>
            <person name="Grigoriev I.V."/>
            <person name="Woesten H.A.B."/>
        </authorList>
    </citation>
    <scope>NUCLEOTIDE SEQUENCE [LARGE SCALE GENOMIC DNA]</scope>
    <source>
        <strain evidence="5">H4-8 / FGSC 9210</strain>
    </source>
</reference>
<feature type="compositionally biased region" description="Low complexity" evidence="2">
    <location>
        <begin position="923"/>
        <end position="945"/>
    </location>
</feature>
<dbReference type="HOGENOM" id="CLU_293909_0_0_1"/>
<evidence type="ECO:0000259" key="3">
    <source>
        <dbReference type="PROSITE" id="PS50118"/>
    </source>
</evidence>
<dbReference type="RefSeq" id="XP_003038104.1">
    <property type="nucleotide sequence ID" value="XM_003038058.1"/>
</dbReference>
<dbReference type="SMART" id="SM00398">
    <property type="entry name" value="HMG"/>
    <property type="match status" value="1"/>
</dbReference>
<feature type="compositionally biased region" description="Polar residues" evidence="2">
    <location>
        <begin position="718"/>
        <end position="730"/>
    </location>
</feature>
<dbReference type="GO" id="GO:0005634">
    <property type="term" value="C:nucleus"/>
    <property type="evidence" value="ECO:0007669"/>
    <property type="project" value="UniProtKB-UniRule"/>
</dbReference>
<name>D8PS31_SCHCM</name>
<dbReference type="SUPFAM" id="SSF47095">
    <property type="entry name" value="HMG-box"/>
    <property type="match status" value="1"/>
</dbReference>
<dbReference type="PROSITE" id="PS50118">
    <property type="entry name" value="HMG_BOX_2"/>
    <property type="match status" value="1"/>
</dbReference>
<feature type="compositionally biased region" description="Polar residues" evidence="2">
    <location>
        <begin position="443"/>
        <end position="459"/>
    </location>
</feature>
<dbReference type="AlphaFoldDB" id="D8PS31"/>
<feature type="compositionally biased region" description="Low complexity" evidence="2">
    <location>
        <begin position="323"/>
        <end position="334"/>
    </location>
</feature>
<feature type="region of interest" description="Disordered" evidence="2">
    <location>
        <begin position="553"/>
        <end position="614"/>
    </location>
</feature>
<feature type="compositionally biased region" description="Pro residues" evidence="2">
    <location>
        <begin position="42"/>
        <end position="52"/>
    </location>
</feature>
<feature type="region of interest" description="Disordered" evidence="2">
    <location>
        <begin position="185"/>
        <end position="541"/>
    </location>
</feature>
<dbReference type="CDD" id="cd01389">
    <property type="entry name" value="HMG-box_ROX1-like"/>
    <property type="match status" value="1"/>
</dbReference>
<feature type="compositionally biased region" description="Polar residues" evidence="2">
    <location>
        <begin position="272"/>
        <end position="305"/>
    </location>
</feature>
<dbReference type="GeneID" id="9597864"/>
<feature type="non-terminal residue" evidence="4">
    <location>
        <position position="1033"/>
    </location>
</feature>
<protein>
    <recommendedName>
        <fullName evidence="3">HMG box domain-containing protein</fullName>
    </recommendedName>
</protein>
<proteinExistence type="predicted"/>
<gene>
    <name evidence="4" type="ORF">SCHCODRAFT_102961</name>
</gene>
<evidence type="ECO:0000313" key="4">
    <source>
        <dbReference type="EMBL" id="EFJ03202.1"/>
    </source>
</evidence>
<feature type="DNA-binding region" description="HMG box" evidence="1">
    <location>
        <begin position="120"/>
        <end position="189"/>
    </location>
</feature>
<feature type="compositionally biased region" description="Low complexity" evidence="2">
    <location>
        <begin position="1014"/>
        <end position="1025"/>
    </location>
</feature>
<accession>D8PS31</accession>
<feature type="compositionally biased region" description="Low complexity" evidence="2">
    <location>
        <begin position="430"/>
        <end position="440"/>
    </location>
</feature>
<feature type="region of interest" description="Disordered" evidence="2">
    <location>
        <begin position="923"/>
        <end position="1033"/>
    </location>
</feature>